<protein>
    <submittedName>
        <fullName evidence="1">Uncharacterized protein</fullName>
    </submittedName>
</protein>
<gene>
    <name evidence="1" type="ORF">MENTE1834_LOCUS46277</name>
</gene>
<keyword evidence="2" id="KW-1185">Reference proteome</keyword>
<sequence>MVADIIAQDLITKINNNYGDRRNYPEDKSEEEEERDVSNKKRKGRPKNKSSRDGERNNRRNRKSVWPVSGSNLYQQSSQPQQLTEQQLEQKFQQVFQLLQRPLTPIQPPEPPIQPPEFPILPKQSEDVEVNKPTKMGPLRVIHVKPTVNGRFATVGLSEYENHDLKHPFEEGFE</sequence>
<comment type="caution">
    <text evidence="1">The sequence shown here is derived from an EMBL/GenBank/DDBJ whole genome shotgun (WGS) entry which is preliminary data.</text>
</comment>
<dbReference type="EMBL" id="CAVMJV010000164">
    <property type="protein sequence ID" value="CAK5118456.1"/>
    <property type="molecule type" value="Genomic_DNA"/>
</dbReference>
<accession>A0ACB1B631</accession>
<name>A0ACB1B631_MELEN</name>
<evidence type="ECO:0000313" key="1">
    <source>
        <dbReference type="EMBL" id="CAK5118456.1"/>
    </source>
</evidence>
<proteinExistence type="predicted"/>
<organism evidence="1 2">
    <name type="scientific">Meloidogyne enterolobii</name>
    <name type="common">Root-knot nematode worm</name>
    <name type="synonym">Meloidogyne mayaguensis</name>
    <dbReference type="NCBI Taxonomy" id="390850"/>
    <lineage>
        <taxon>Eukaryota</taxon>
        <taxon>Metazoa</taxon>
        <taxon>Ecdysozoa</taxon>
        <taxon>Nematoda</taxon>
        <taxon>Chromadorea</taxon>
        <taxon>Rhabditida</taxon>
        <taxon>Tylenchina</taxon>
        <taxon>Tylenchomorpha</taxon>
        <taxon>Tylenchoidea</taxon>
        <taxon>Meloidogynidae</taxon>
        <taxon>Meloidogyninae</taxon>
        <taxon>Meloidogyne</taxon>
    </lineage>
</organism>
<dbReference type="Proteomes" id="UP001497535">
    <property type="component" value="Unassembled WGS sequence"/>
</dbReference>
<reference evidence="1" key="1">
    <citation type="submission" date="2023-11" db="EMBL/GenBank/DDBJ databases">
        <authorList>
            <person name="Poullet M."/>
        </authorList>
    </citation>
    <scope>NUCLEOTIDE SEQUENCE</scope>
    <source>
        <strain evidence="1">E1834</strain>
    </source>
</reference>
<evidence type="ECO:0000313" key="2">
    <source>
        <dbReference type="Proteomes" id="UP001497535"/>
    </source>
</evidence>